<evidence type="ECO:0000259" key="5">
    <source>
        <dbReference type="Pfam" id="PF00535"/>
    </source>
</evidence>
<protein>
    <submittedName>
        <fullName evidence="6">Glycosyl transferase family 2</fullName>
    </submittedName>
</protein>
<comment type="caution">
    <text evidence="6">The sequence shown here is derived from an EMBL/GenBank/DDBJ whole genome shotgun (WGS) entry which is preliminary data.</text>
</comment>
<dbReference type="InterPro" id="IPR029044">
    <property type="entry name" value="Nucleotide-diphossugar_trans"/>
</dbReference>
<name>A0A2A2EJV4_9BIFI</name>
<dbReference type="Proteomes" id="UP000217986">
    <property type="component" value="Unassembled WGS sequence"/>
</dbReference>
<evidence type="ECO:0000256" key="4">
    <source>
        <dbReference type="ARBA" id="ARBA00022679"/>
    </source>
</evidence>
<dbReference type="PANTHER" id="PTHR43179:SF12">
    <property type="entry name" value="GALACTOFURANOSYLTRANSFERASE GLFT2"/>
    <property type="match status" value="1"/>
</dbReference>
<sequence>MQYSVTAVVVSYNRARLLEECLDGILSQTRRPDRIIIVDNASTDGARQVAYGFAERSPIATKVIGLPENLGGAGGFCAGIAYAAYQGVGRRKPTPGVVDYLWLMDDDTVPTPGALAALLDASDLCVETNGCLPTILGSKAVWVDGREHRMNRPRPRAALAKGARTMRGGAFQVRSLSFVSCLINAGAVRGLHRLPISAFFLWNDDFEYTSALLRNGIGYYVPASEVVHKTKRFGSSDADPGARFYNEVRNKIWMFRFCGDDFTIVGRLTLLLKTARRWAFTWLRAGDRAQIVQCLRDGWHDGWKTRPASNSAIFADIYPPIAAYVDWIEV</sequence>
<dbReference type="AlphaFoldDB" id="A0A2A2EJV4"/>
<dbReference type="InterPro" id="IPR001173">
    <property type="entry name" value="Glyco_trans_2-like"/>
</dbReference>
<feature type="domain" description="Glycosyltransferase 2-like" evidence="5">
    <location>
        <begin position="7"/>
        <end position="121"/>
    </location>
</feature>
<dbReference type="GO" id="GO:0016757">
    <property type="term" value="F:glycosyltransferase activity"/>
    <property type="evidence" value="ECO:0007669"/>
    <property type="project" value="UniProtKB-KW"/>
</dbReference>
<evidence type="ECO:0000256" key="3">
    <source>
        <dbReference type="ARBA" id="ARBA00022676"/>
    </source>
</evidence>
<evidence type="ECO:0000313" key="6">
    <source>
        <dbReference type="EMBL" id="PAU69215.1"/>
    </source>
</evidence>
<keyword evidence="4 6" id="KW-0808">Transferase</keyword>
<evidence type="ECO:0000256" key="1">
    <source>
        <dbReference type="ARBA" id="ARBA00004776"/>
    </source>
</evidence>
<dbReference type="OrthoDB" id="7665907at2"/>
<dbReference type="RefSeq" id="WP_095613426.1">
    <property type="nucleotide sequence ID" value="NZ_MVOG01000019.1"/>
</dbReference>
<gene>
    <name evidence="6" type="ORF">B1400_1070</name>
</gene>
<dbReference type="EMBL" id="MVOG01000019">
    <property type="protein sequence ID" value="PAU69215.1"/>
    <property type="molecule type" value="Genomic_DNA"/>
</dbReference>
<accession>A0A2A2EJV4</accession>
<dbReference type="Pfam" id="PF00535">
    <property type="entry name" value="Glycos_transf_2"/>
    <property type="match status" value="1"/>
</dbReference>
<dbReference type="SUPFAM" id="SSF53448">
    <property type="entry name" value="Nucleotide-diphospho-sugar transferases"/>
    <property type="match status" value="1"/>
</dbReference>
<keyword evidence="3" id="KW-0328">Glycosyltransferase</keyword>
<evidence type="ECO:0000256" key="2">
    <source>
        <dbReference type="ARBA" id="ARBA00006739"/>
    </source>
</evidence>
<proteinExistence type="inferred from homology"/>
<organism evidence="6 7">
    <name type="scientific">Bifidobacterium italicum</name>
    <dbReference type="NCBI Taxonomy" id="1960968"/>
    <lineage>
        <taxon>Bacteria</taxon>
        <taxon>Bacillati</taxon>
        <taxon>Actinomycetota</taxon>
        <taxon>Actinomycetes</taxon>
        <taxon>Bifidobacteriales</taxon>
        <taxon>Bifidobacteriaceae</taxon>
        <taxon>Bifidobacterium</taxon>
    </lineage>
</organism>
<keyword evidence="7" id="KW-1185">Reference proteome</keyword>
<evidence type="ECO:0000313" key="7">
    <source>
        <dbReference type="Proteomes" id="UP000217986"/>
    </source>
</evidence>
<comment type="pathway">
    <text evidence="1">Cell wall biogenesis; cell wall polysaccharide biosynthesis.</text>
</comment>
<comment type="similarity">
    <text evidence="2">Belongs to the glycosyltransferase 2 family.</text>
</comment>
<dbReference type="Gene3D" id="3.90.550.10">
    <property type="entry name" value="Spore Coat Polysaccharide Biosynthesis Protein SpsA, Chain A"/>
    <property type="match status" value="1"/>
</dbReference>
<dbReference type="PANTHER" id="PTHR43179">
    <property type="entry name" value="RHAMNOSYLTRANSFERASE WBBL"/>
    <property type="match status" value="1"/>
</dbReference>
<reference evidence="6 7" key="1">
    <citation type="journal article" date="2017" name="ISME J.">
        <title>Unveiling bifidobacterial biogeography across the mammalian branch of the tree of life.</title>
        <authorList>
            <person name="Milani C."/>
            <person name="Mangifesta M."/>
            <person name="Mancabelli L."/>
            <person name="Lugli G.A."/>
            <person name="James K."/>
            <person name="Duranti S."/>
            <person name="Turroni F."/>
            <person name="Ferrario C."/>
            <person name="Ossiprandi M.C."/>
            <person name="van Sinderen D."/>
            <person name="Ventura M."/>
        </authorList>
    </citation>
    <scope>NUCLEOTIDE SEQUENCE [LARGE SCALE GENOMIC DNA]</scope>
    <source>
        <strain evidence="6 7">70</strain>
    </source>
</reference>